<dbReference type="GO" id="GO:0016879">
    <property type="term" value="F:ligase activity, forming carbon-nitrogen bonds"/>
    <property type="evidence" value="ECO:0007669"/>
    <property type="project" value="UniProtKB-UniRule"/>
</dbReference>
<keyword evidence="3 11" id="KW-0479">Metal-binding</keyword>
<comment type="catalytic activity">
    <reaction evidence="10 11">
        <text>7-carboxy-7-carbaguanine + NH4(+) + 2 ATP = 7-cyano-7-carbaguanine + 2 AMP + 2 diphosphate + 2 H(+)</text>
        <dbReference type="Rhea" id="RHEA:27982"/>
        <dbReference type="ChEBI" id="CHEBI:15378"/>
        <dbReference type="ChEBI" id="CHEBI:28938"/>
        <dbReference type="ChEBI" id="CHEBI:30616"/>
        <dbReference type="ChEBI" id="CHEBI:33019"/>
        <dbReference type="ChEBI" id="CHEBI:45075"/>
        <dbReference type="ChEBI" id="CHEBI:61036"/>
        <dbReference type="ChEBI" id="CHEBI:456215"/>
        <dbReference type="EC" id="6.3.4.20"/>
    </reaction>
</comment>
<feature type="binding site" evidence="11">
    <location>
        <begin position="10"/>
        <end position="20"/>
    </location>
    <ligand>
        <name>ATP</name>
        <dbReference type="ChEBI" id="CHEBI:30616"/>
    </ligand>
</feature>
<dbReference type="EMBL" id="FNYH01000012">
    <property type="protein sequence ID" value="SEI83206.1"/>
    <property type="molecule type" value="Genomic_DNA"/>
</dbReference>
<evidence type="ECO:0000256" key="10">
    <source>
        <dbReference type="ARBA" id="ARBA00047890"/>
    </source>
</evidence>
<feature type="binding site" evidence="11">
    <location>
        <position position="186"/>
    </location>
    <ligand>
        <name>Zn(2+)</name>
        <dbReference type="ChEBI" id="CHEBI:29105"/>
    </ligand>
</feature>
<protein>
    <recommendedName>
        <fullName evidence="9 11">7-cyano-7-deazaguanine synthase</fullName>
        <ecNumber evidence="9 11">6.3.4.20</ecNumber>
    </recommendedName>
    <alternativeName>
        <fullName evidence="11">7-cyano-7-carbaguanine synthase</fullName>
    </alternativeName>
    <alternativeName>
        <fullName evidence="11">PreQ(0) synthase</fullName>
    </alternativeName>
    <alternativeName>
        <fullName evidence="11">Queuosine biosynthesis protein QueC</fullName>
    </alternativeName>
</protein>
<dbReference type="AlphaFoldDB" id="A0A1H6TVG2"/>
<feature type="binding site" evidence="11">
    <location>
        <position position="194"/>
    </location>
    <ligand>
        <name>Zn(2+)</name>
        <dbReference type="ChEBI" id="CHEBI:29105"/>
    </ligand>
</feature>
<dbReference type="CDD" id="cd01995">
    <property type="entry name" value="QueC-like"/>
    <property type="match status" value="1"/>
</dbReference>
<evidence type="ECO:0000256" key="2">
    <source>
        <dbReference type="ARBA" id="ARBA00022598"/>
    </source>
</evidence>
<dbReference type="GO" id="GO:0005524">
    <property type="term" value="F:ATP binding"/>
    <property type="evidence" value="ECO:0007669"/>
    <property type="project" value="UniProtKB-UniRule"/>
</dbReference>
<keyword evidence="7 11" id="KW-0067">ATP-binding</keyword>
<evidence type="ECO:0000313" key="12">
    <source>
        <dbReference type="EMBL" id="SEI83206.1"/>
    </source>
</evidence>
<feature type="binding site" evidence="11">
    <location>
        <position position="200"/>
    </location>
    <ligand>
        <name>Zn(2+)</name>
        <dbReference type="ChEBI" id="CHEBI:29105"/>
    </ligand>
</feature>
<dbReference type="SUPFAM" id="SSF52402">
    <property type="entry name" value="Adenine nucleotide alpha hydrolases-like"/>
    <property type="match status" value="1"/>
</dbReference>
<keyword evidence="4 11" id="KW-0547">Nucleotide-binding</keyword>
<evidence type="ECO:0000256" key="5">
    <source>
        <dbReference type="ARBA" id="ARBA00022785"/>
    </source>
</evidence>
<dbReference type="EC" id="6.3.4.20" evidence="9 11"/>
<dbReference type="PANTHER" id="PTHR42914:SF1">
    <property type="entry name" value="7-CYANO-7-DEAZAGUANINE SYNTHASE"/>
    <property type="match status" value="1"/>
</dbReference>
<dbReference type="GO" id="GO:0008616">
    <property type="term" value="P:tRNA queuosine(34) biosynthetic process"/>
    <property type="evidence" value="ECO:0007669"/>
    <property type="project" value="UniProtKB-UniRule"/>
</dbReference>
<gene>
    <name evidence="11" type="primary">queC</name>
    <name evidence="12" type="ORF">SAMN05421831_1128</name>
</gene>
<proteinExistence type="inferred from homology"/>
<dbReference type="HAMAP" id="MF_01633">
    <property type="entry name" value="QueC"/>
    <property type="match status" value="1"/>
</dbReference>
<dbReference type="NCBIfam" id="TIGR00364">
    <property type="entry name" value="7-cyano-7-deazaguanine synthase QueC"/>
    <property type="match status" value="1"/>
</dbReference>
<keyword evidence="2 11" id="KW-0436">Ligase</keyword>
<evidence type="ECO:0000256" key="4">
    <source>
        <dbReference type="ARBA" id="ARBA00022741"/>
    </source>
</evidence>
<evidence type="ECO:0000256" key="11">
    <source>
        <dbReference type="HAMAP-Rule" id="MF_01633"/>
    </source>
</evidence>
<accession>A0A1H6TVG2</accession>
<dbReference type="RefSeq" id="WP_281246222.1">
    <property type="nucleotide sequence ID" value="NZ_FNYH01000012.1"/>
</dbReference>
<dbReference type="UniPathway" id="UPA00391"/>
<comment type="similarity">
    <text evidence="8 11">Belongs to the QueC family.</text>
</comment>
<feature type="binding site" evidence="11">
    <location>
        <position position="197"/>
    </location>
    <ligand>
        <name>Zn(2+)</name>
        <dbReference type="ChEBI" id="CHEBI:29105"/>
    </ligand>
</feature>
<dbReference type="Gene3D" id="3.40.50.620">
    <property type="entry name" value="HUPs"/>
    <property type="match status" value="1"/>
</dbReference>
<dbReference type="STRING" id="64971.SAMN05421831_1128"/>
<dbReference type="PANTHER" id="PTHR42914">
    <property type="entry name" value="7-CYANO-7-DEAZAGUANINE SYNTHASE"/>
    <property type="match status" value="1"/>
</dbReference>
<evidence type="ECO:0000256" key="7">
    <source>
        <dbReference type="ARBA" id="ARBA00022840"/>
    </source>
</evidence>
<evidence type="ECO:0000313" key="13">
    <source>
        <dbReference type="Proteomes" id="UP000242999"/>
    </source>
</evidence>
<sequence length="218" mass="24033">MNARKAVVIYSGGMDSFTLLHQVIQQGYQVYPVSFDYGQRHARELAAAKHVCQMLNLPHQCIDLRSIQPLLDQSALTGQHPVPQGTYAPENLQITLVPNRNMILLSLAIAYAVNLGANECFYGAHGGDHVLYPDCRPEFVTGMDQMAQISNLQPVRIRAPFLHYDKADILRLGQAMHLDYALTWTCYQGAEQPCGTCSACHERAQAFAACGCADPLIG</sequence>
<dbReference type="GO" id="GO:0008270">
    <property type="term" value="F:zinc ion binding"/>
    <property type="evidence" value="ECO:0007669"/>
    <property type="project" value="UniProtKB-UniRule"/>
</dbReference>
<evidence type="ECO:0000256" key="3">
    <source>
        <dbReference type="ARBA" id="ARBA00022723"/>
    </source>
</evidence>
<dbReference type="InterPro" id="IPR014729">
    <property type="entry name" value="Rossmann-like_a/b/a_fold"/>
</dbReference>
<evidence type="ECO:0000256" key="6">
    <source>
        <dbReference type="ARBA" id="ARBA00022833"/>
    </source>
</evidence>
<dbReference type="Proteomes" id="UP000242999">
    <property type="component" value="Unassembled WGS sequence"/>
</dbReference>
<comment type="cofactor">
    <cofactor evidence="11">
        <name>Zn(2+)</name>
        <dbReference type="ChEBI" id="CHEBI:29105"/>
    </cofactor>
    <text evidence="11">Binds 1 zinc ion per subunit.</text>
</comment>
<evidence type="ECO:0000256" key="8">
    <source>
        <dbReference type="ARBA" id="ARBA00037993"/>
    </source>
</evidence>
<evidence type="ECO:0000256" key="9">
    <source>
        <dbReference type="ARBA" id="ARBA00039149"/>
    </source>
</evidence>
<comment type="function">
    <text evidence="11">Catalyzes the ATP-dependent conversion of 7-carboxy-7-deazaguanine (CDG) to 7-cyano-7-deazaguanine (preQ(0)).</text>
</comment>
<comment type="pathway">
    <text evidence="1 11">Purine metabolism; 7-cyano-7-deazaguanine biosynthesis.</text>
</comment>
<dbReference type="Pfam" id="PF06508">
    <property type="entry name" value="QueC"/>
    <property type="match status" value="1"/>
</dbReference>
<reference evidence="13" key="1">
    <citation type="submission" date="2016-10" db="EMBL/GenBank/DDBJ databases">
        <authorList>
            <person name="Varghese N."/>
            <person name="Submissions S."/>
        </authorList>
    </citation>
    <scope>NUCLEOTIDE SEQUENCE [LARGE SCALE GENOMIC DNA]</scope>
    <source>
        <strain evidence="13">DSM 7165</strain>
    </source>
</reference>
<evidence type="ECO:0000256" key="1">
    <source>
        <dbReference type="ARBA" id="ARBA00005061"/>
    </source>
</evidence>
<keyword evidence="5 11" id="KW-0671">Queuosine biosynthesis</keyword>
<dbReference type="InterPro" id="IPR018317">
    <property type="entry name" value="QueC"/>
</dbReference>
<name>A0A1H6TVG2_9GAMM</name>
<keyword evidence="6 11" id="KW-0862">Zinc</keyword>
<organism evidence="12 13">
    <name type="scientific">Allopseudospirillum japonicum</name>
    <dbReference type="NCBI Taxonomy" id="64971"/>
    <lineage>
        <taxon>Bacteria</taxon>
        <taxon>Pseudomonadati</taxon>
        <taxon>Pseudomonadota</taxon>
        <taxon>Gammaproteobacteria</taxon>
        <taxon>Oceanospirillales</taxon>
        <taxon>Oceanospirillaceae</taxon>
        <taxon>Allopseudospirillum</taxon>
    </lineage>
</organism>
<keyword evidence="13" id="KW-1185">Reference proteome</keyword>
<dbReference type="PIRSF" id="PIRSF006293">
    <property type="entry name" value="ExsB"/>
    <property type="match status" value="1"/>
</dbReference>